<dbReference type="Pfam" id="PF21959">
    <property type="entry name" value="DUF6923"/>
    <property type="match status" value="1"/>
</dbReference>
<dbReference type="RefSeq" id="WP_394324658.1">
    <property type="nucleotide sequence ID" value="NZ_JSVA01000037.1"/>
</dbReference>
<reference evidence="3" key="1">
    <citation type="submission" date="2014-11" db="EMBL/GenBank/DDBJ databases">
        <title>Genome sequencing of Roseivirga sp. D-25.</title>
        <authorList>
            <person name="Selvaratnam C."/>
            <person name="Thevarajoo S."/>
            <person name="Goh K.M."/>
            <person name="Eee R."/>
            <person name="Chan K.-G."/>
            <person name="Chong C.S."/>
        </authorList>
    </citation>
    <scope>NUCLEOTIDE SEQUENCE [LARGE SCALE GENOMIC DNA]</scope>
    <source>
        <strain evidence="3">D-25</strain>
    </source>
</reference>
<dbReference type="InterPro" id="IPR011042">
    <property type="entry name" value="6-blade_b-propeller_TolB-like"/>
</dbReference>
<dbReference type="Proteomes" id="UP000036908">
    <property type="component" value="Unassembled WGS sequence"/>
</dbReference>
<comment type="caution">
    <text evidence="2">The sequence shown here is derived from an EMBL/GenBank/DDBJ whole genome shotgun (WGS) entry which is preliminary data.</text>
</comment>
<dbReference type="Gene3D" id="2.120.10.30">
    <property type="entry name" value="TolB, C-terminal domain"/>
    <property type="match status" value="2"/>
</dbReference>
<dbReference type="PANTHER" id="PTHR46388">
    <property type="entry name" value="NHL REPEAT-CONTAINING PROTEIN 2"/>
    <property type="match status" value="1"/>
</dbReference>
<proteinExistence type="predicted"/>
<feature type="non-terminal residue" evidence="2">
    <location>
        <position position="1"/>
    </location>
</feature>
<evidence type="ECO:0000259" key="1">
    <source>
        <dbReference type="Pfam" id="PF21959"/>
    </source>
</evidence>
<dbReference type="SUPFAM" id="SSF63829">
    <property type="entry name" value="Calcium-dependent phosphotriesterase"/>
    <property type="match status" value="1"/>
</dbReference>
<keyword evidence="3" id="KW-1185">Reference proteome</keyword>
<dbReference type="AlphaFoldDB" id="A0A0L8AGU4"/>
<feature type="non-terminal residue" evidence="2">
    <location>
        <position position="175"/>
    </location>
</feature>
<organism evidence="2 3">
    <name type="scientific">Roseivirga seohaensis subsp. aquiponti</name>
    <dbReference type="NCBI Taxonomy" id="1566026"/>
    <lineage>
        <taxon>Bacteria</taxon>
        <taxon>Pseudomonadati</taxon>
        <taxon>Bacteroidota</taxon>
        <taxon>Cytophagia</taxon>
        <taxon>Cytophagales</taxon>
        <taxon>Roseivirgaceae</taxon>
        <taxon>Roseivirga</taxon>
    </lineage>
</organism>
<feature type="domain" description="DUF6923" evidence="1">
    <location>
        <begin position="6"/>
        <end position="129"/>
    </location>
</feature>
<accession>A0A0L8AGU4</accession>
<dbReference type="PANTHER" id="PTHR46388:SF2">
    <property type="entry name" value="NHL REPEAT-CONTAINING PROTEIN 2"/>
    <property type="match status" value="1"/>
</dbReference>
<evidence type="ECO:0000313" key="2">
    <source>
        <dbReference type="EMBL" id="KOF01370.1"/>
    </source>
</evidence>
<dbReference type="PATRIC" id="fig|1566026.4.peg.2234"/>
<evidence type="ECO:0000313" key="3">
    <source>
        <dbReference type="Proteomes" id="UP000036908"/>
    </source>
</evidence>
<name>A0A0L8AGU4_9BACT</name>
<dbReference type="EMBL" id="JSVA01000037">
    <property type="protein sequence ID" value="KOF01370.1"/>
    <property type="molecule type" value="Genomic_DNA"/>
</dbReference>
<protein>
    <recommendedName>
        <fullName evidence="1">DUF6923 domain-containing protein</fullName>
    </recommendedName>
</protein>
<gene>
    <name evidence="2" type="ORF">OB69_17945</name>
</gene>
<dbReference type="InterPro" id="IPR054215">
    <property type="entry name" value="DUF6923"/>
</dbReference>
<sequence length="175" mass="18473">GSIIRKIDTEGNVSDFAGSGFFGNVDGQGTEARFTTLMGGAIDSQGNLYVADFGNHSIRKITSAGLVTTLAGSGTEGYADGTGIAASFNRPFDIAINSNDIVFVADEGNDRIRRIEPNGEVTTFAGSGVEGFLDGDSQNAMFFEPKALDFDSHDNLFVADWGNNRVRKITSSGDV</sequence>